<feature type="compositionally biased region" description="Basic and acidic residues" evidence="1">
    <location>
        <begin position="41"/>
        <end position="60"/>
    </location>
</feature>
<dbReference type="Proteomes" id="UP000076532">
    <property type="component" value="Unassembled WGS sequence"/>
</dbReference>
<evidence type="ECO:0000256" key="1">
    <source>
        <dbReference type="SAM" id="MobiDB-lite"/>
    </source>
</evidence>
<gene>
    <name evidence="3" type="ORF">FIBSPDRAFT_861951</name>
    <name evidence="2" type="ORF">FIBSPDRAFT_879526</name>
</gene>
<reference evidence="3 4" key="1">
    <citation type="journal article" date="2016" name="Mol. Biol. Evol.">
        <title>Comparative Genomics of Early-Diverging Mushroom-Forming Fungi Provides Insights into the Origins of Lignocellulose Decay Capabilities.</title>
        <authorList>
            <person name="Nagy L.G."/>
            <person name="Riley R."/>
            <person name="Tritt A."/>
            <person name="Adam C."/>
            <person name="Daum C."/>
            <person name="Floudas D."/>
            <person name="Sun H."/>
            <person name="Yadav J.S."/>
            <person name="Pangilinan J."/>
            <person name="Larsson K.H."/>
            <person name="Matsuura K."/>
            <person name="Barry K."/>
            <person name="Labutti K."/>
            <person name="Kuo R."/>
            <person name="Ohm R.A."/>
            <person name="Bhattacharya S.S."/>
            <person name="Shirouzu T."/>
            <person name="Yoshinaga Y."/>
            <person name="Martin F.M."/>
            <person name="Grigoriev I.V."/>
            <person name="Hibbett D.S."/>
        </authorList>
    </citation>
    <scope>NUCLEOTIDE SEQUENCE [LARGE SCALE GENOMIC DNA]</scope>
    <source>
        <strain evidence="3 4">CBS 109695</strain>
    </source>
</reference>
<accession>A0A166ITP0</accession>
<evidence type="ECO:0000313" key="3">
    <source>
        <dbReference type="EMBL" id="KZP20158.1"/>
    </source>
</evidence>
<proteinExistence type="predicted"/>
<organism evidence="3 4">
    <name type="scientific">Athelia psychrophila</name>
    <dbReference type="NCBI Taxonomy" id="1759441"/>
    <lineage>
        <taxon>Eukaryota</taxon>
        <taxon>Fungi</taxon>
        <taxon>Dikarya</taxon>
        <taxon>Basidiomycota</taxon>
        <taxon>Agaricomycotina</taxon>
        <taxon>Agaricomycetes</taxon>
        <taxon>Agaricomycetidae</taxon>
        <taxon>Atheliales</taxon>
        <taxon>Atheliaceae</taxon>
        <taxon>Athelia</taxon>
    </lineage>
</organism>
<evidence type="ECO:0000313" key="2">
    <source>
        <dbReference type="EMBL" id="KZP03370.1"/>
    </source>
</evidence>
<dbReference type="EMBL" id="KV417557">
    <property type="protein sequence ID" value="KZP20158.1"/>
    <property type="molecule type" value="Genomic_DNA"/>
</dbReference>
<protein>
    <submittedName>
        <fullName evidence="3">Uncharacterized protein</fullName>
    </submittedName>
</protein>
<dbReference type="AlphaFoldDB" id="A0A166ITP0"/>
<keyword evidence="4" id="KW-1185">Reference proteome</keyword>
<feature type="region of interest" description="Disordered" evidence="1">
    <location>
        <begin position="41"/>
        <end position="69"/>
    </location>
</feature>
<sequence>MERAQESTSIDVFDSVFTTYHTPPSELLAHIRLSAPFDQPRYEGGIRTHTPPLDHREHECPIPQEQIHS</sequence>
<name>A0A166ITP0_9AGAM</name>
<dbReference type="EMBL" id="KV418086">
    <property type="protein sequence ID" value="KZP03370.1"/>
    <property type="molecule type" value="Genomic_DNA"/>
</dbReference>
<evidence type="ECO:0000313" key="4">
    <source>
        <dbReference type="Proteomes" id="UP000076532"/>
    </source>
</evidence>